<gene>
    <name evidence="8" type="ORF">DD559_05495</name>
</gene>
<dbReference type="Pfam" id="PF04055">
    <property type="entry name" value="Radical_SAM"/>
    <property type="match status" value="1"/>
</dbReference>
<keyword evidence="6" id="KW-0472">Membrane</keyword>
<keyword evidence="4" id="KW-0408">Iron</keyword>
<dbReference type="SFLD" id="SFLDG01067">
    <property type="entry name" value="SPASM/twitch_domain_containing"/>
    <property type="match status" value="1"/>
</dbReference>
<organism evidence="8 9">
    <name type="scientific">Sphingomonas pokkalii</name>
    <dbReference type="NCBI Taxonomy" id="2175090"/>
    <lineage>
        <taxon>Bacteria</taxon>
        <taxon>Pseudomonadati</taxon>
        <taxon>Pseudomonadota</taxon>
        <taxon>Alphaproteobacteria</taxon>
        <taxon>Sphingomonadales</taxon>
        <taxon>Sphingomonadaceae</taxon>
        <taxon>Sphingomonas</taxon>
    </lineage>
</organism>
<dbReference type="GO" id="GO:0046872">
    <property type="term" value="F:metal ion binding"/>
    <property type="evidence" value="ECO:0007669"/>
    <property type="project" value="UniProtKB-KW"/>
</dbReference>
<dbReference type="EMBL" id="QENQ01000001">
    <property type="protein sequence ID" value="PVX28850.1"/>
    <property type="molecule type" value="Genomic_DNA"/>
</dbReference>
<accession>A0A2U0SC04</accession>
<dbReference type="GO" id="GO:0051536">
    <property type="term" value="F:iron-sulfur cluster binding"/>
    <property type="evidence" value="ECO:0007669"/>
    <property type="project" value="UniProtKB-KW"/>
</dbReference>
<sequence>MQEAKMPDKKISLYVVIKVAEVCNIACTYCYFFFGGDESYKEKPGFMPHATMVKTANFLRKGVEDLGITDLTVCFHGGEPLMVGKRRFGAYCRALREALDDIVRLRIDVQTNAMLVDDAWIQLFSEHDVGIGVSIDGPAAMHDRVRIDKNYVGTHSRTVEGLAKLQQAVANGQIRAPAAICVLGEDSDAATLFDYFFDELKVRAVSFRAPIMDWGTLSPEVEARTRVFYRELLDLWLSRGDPGLTIELFRRLFGGLLADHNWFPATHELPLIVVRSDGALCPHDALGPLDLQYQNSGCSIFTHSLQSFFDHNLWGTMAWGFHLPEQECSSCKWAGACGGGDVENRFDPVAGFKRKSVYCETYRDVCDRLHLYAARSMSTVEIDRRLSRRRATLLSLRQKEVDRSAVIPVLGELT</sequence>
<dbReference type="PANTHER" id="PTHR43273">
    <property type="entry name" value="ANAEROBIC SULFATASE-MATURATING ENZYME HOMOLOG ASLB-RELATED"/>
    <property type="match status" value="1"/>
</dbReference>
<evidence type="ECO:0000256" key="2">
    <source>
        <dbReference type="ARBA" id="ARBA00022691"/>
    </source>
</evidence>
<dbReference type="CDD" id="cd01335">
    <property type="entry name" value="Radical_SAM"/>
    <property type="match status" value="1"/>
</dbReference>
<dbReference type="InterPro" id="IPR013785">
    <property type="entry name" value="Aldolase_TIM"/>
</dbReference>
<comment type="cofactor">
    <cofactor evidence="1">
        <name>[4Fe-4S] cluster</name>
        <dbReference type="ChEBI" id="CHEBI:49883"/>
    </cofactor>
</comment>
<dbReference type="GO" id="GO:0016491">
    <property type="term" value="F:oxidoreductase activity"/>
    <property type="evidence" value="ECO:0007669"/>
    <property type="project" value="InterPro"/>
</dbReference>
<evidence type="ECO:0000256" key="5">
    <source>
        <dbReference type="ARBA" id="ARBA00023014"/>
    </source>
</evidence>
<feature type="transmembrane region" description="Helical" evidence="6">
    <location>
        <begin position="12"/>
        <end position="34"/>
    </location>
</feature>
<evidence type="ECO:0000313" key="8">
    <source>
        <dbReference type="EMBL" id="PVX28850.1"/>
    </source>
</evidence>
<feature type="domain" description="Radical SAM core" evidence="7">
    <location>
        <begin position="7"/>
        <end position="242"/>
    </location>
</feature>
<dbReference type="SFLD" id="SFLDG01386">
    <property type="entry name" value="main_SPASM_domain-containing"/>
    <property type="match status" value="1"/>
</dbReference>
<dbReference type="AlphaFoldDB" id="A0A2U0SC04"/>
<name>A0A2U0SC04_9SPHN</name>
<reference evidence="8 9" key="1">
    <citation type="submission" date="2018-05" db="EMBL/GenBank/DDBJ databases">
        <title>Description of Sphingomonas pokkalii sp nov, isolated from the rhizosphere of saline tolerant pokkali rice and its draft genome analysis.</title>
        <authorList>
            <person name="Menon R."/>
            <person name="Kumari S."/>
            <person name="Rameshkumar N."/>
        </authorList>
    </citation>
    <scope>NUCLEOTIDE SEQUENCE [LARGE SCALE GENOMIC DNA]</scope>
    <source>
        <strain evidence="8 9">L3B27</strain>
    </source>
</reference>
<dbReference type="InterPro" id="IPR023867">
    <property type="entry name" value="Sulphatase_maturase_rSAM"/>
</dbReference>
<keyword evidence="3" id="KW-0479">Metal-binding</keyword>
<dbReference type="InterPro" id="IPR058240">
    <property type="entry name" value="rSAM_sf"/>
</dbReference>
<keyword evidence="9" id="KW-1185">Reference proteome</keyword>
<keyword evidence="2" id="KW-0949">S-adenosyl-L-methionine</keyword>
<evidence type="ECO:0000256" key="1">
    <source>
        <dbReference type="ARBA" id="ARBA00001966"/>
    </source>
</evidence>
<dbReference type="InterPro" id="IPR007197">
    <property type="entry name" value="rSAM"/>
</dbReference>
<dbReference type="PANTHER" id="PTHR43273:SF8">
    <property type="entry name" value="RADICAL SAM DOMAIN PROTEIN"/>
    <property type="match status" value="1"/>
</dbReference>
<evidence type="ECO:0000256" key="4">
    <source>
        <dbReference type="ARBA" id="ARBA00023004"/>
    </source>
</evidence>
<evidence type="ECO:0000259" key="7">
    <source>
        <dbReference type="PROSITE" id="PS51918"/>
    </source>
</evidence>
<evidence type="ECO:0000313" key="9">
    <source>
        <dbReference type="Proteomes" id="UP000245890"/>
    </source>
</evidence>
<keyword evidence="6" id="KW-0812">Transmembrane</keyword>
<proteinExistence type="predicted"/>
<evidence type="ECO:0000256" key="3">
    <source>
        <dbReference type="ARBA" id="ARBA00022723"/>
    </source>
</evidence>
<comment type="caution">
    <text evidence="8">The sequence shown here is derived from an EMBL/GenBank/DDBJ whole genome shotgun (WGS) entry which is preliminary data.</text>
</comment>
<keyword evidence="5" id="KW-0411">Iron-sulfur</keyword>
<dbReference type="PROSITE" id="PS51918">
    <property type="entry name" value="RADICAL_SAM"/>
    <property type="match status" value="1"/>
</dbReference>
<protein>
    <recommendedName>
        <fullName evidence="7">Radical SAM core domain-containing protein</fullName>
    </recommendedName>
</protein>
<dbReference type="Gene3D" id="3.20.20.70">
    <property type="entry name" value="Aldolase class I"/>
    <property type="match status" value="1"/>
</dbReference>
<dbReference type="SFLD" id="SFLDG01072">
    <property type="entry name" value="dehydrogenase_like"/>
    <property type="match status" value="1"/>
</dbReference>
<dbReference type="SFLD" id="SFLDS00029">
    <property type="entry name" value="Radical_SAM"/>
    <property type="match status" value="1"/>
</dbReference>
<dbReference type="Proteomes" id="UP000245890">
    <property type="component" value="Unassembled WGS sequence"/>
</dbReference>
<keyword evidence="6" id="KW-1133">Transmembrane helix</keyword>
<evidence type="ECO:0000256" key="6">
    <source>
        <dbReference type="SAM" id="Phobius"/>
    </source>
</evidence>
<dbReference type="SUPFAM" id="SSF102114">
    <property type="entry name" value="Radical SAM enzymes"/>
    <property type="match status" value="1"/>
</dbReference>